<dbReference type="EMBL" id="JABXXR010000005">
    <property type="protein sequence ID" value="NVN39247.1"/>
    <property type="molecule type" value="Genomic_DNA"/>
</dbReference>
<dbReference type="PANTHER" id="PTHR30329:SF21">
    <property type="entry name" value="LIPOPROTEIN YIAD-RELATED"/>
    <property type="match status" value="1"/>
</dbReference>
<dbReference type="GO" id="GO:0005886">
    <property type="term" value="C:plasma membrane"/>
    <property type="evidence" value="ECO:0007669"/>
    <property type="project" value="UniProtKB-SubCell"/>
</dbReference>
<dbReference type="Gene3D" id="3.30.1330.60">
    <property type="entry name" value="OmpA-like domain"/>
    <property type="match status" value="1"/>
</dbReference>
<comment type="subcellular location">
    <subcellularLocation>
        <location evidence="1">Cell membrane</location>
        <topology evidence="1">Single-pass membrane protein</topology>
    </subcellularLocation>
</comment>
<dbReference type="RefSeq" id="WP_176612261.1">
    <property type="nucleotide sequence ID" value="NZ_JABXXR010000005.1"/>
</dbReference>
<keyword evidence="6 7" id="KW-0472">Membrane</keyword>
<keyword evidence="3" id="KW-1003">Cell membrane</keyword>
<dbReference type="InterPro" id="IPR050330">
    <property type="entry name" value="Bact_OuterMem_StrucFunc"/>
</dbReference>
<evidence type="ECO:0000256" key="6">
    <source>
        <dbReference type="ARBA" id="ARBA00023136"/>
    </source>
</evidence>
<evidence type="ECO:0000256" key="9">
    <source>
        <dbReference type="SAM" id="Phobius"/>
    </source>
</evidence>
<gene>
    <name evidence="11" type="ORF">HUK82_01530</name>
</gene>
<evidence type="ECO:0000256" key="3">
    <source>
        <dbReference type="ARBA" id="ARBA00022475"/>
    </source>
</evidence>
<dbReference type="InterPro" id="IPR025713">
    <property type="entry name" value="MotB-like_N_dom"/>
</dbReference>
<protein>
    <submittedName>
        <fullName evidence="11">OmpA family protein</fullName>
    </submittedName>
</protein>
<feature type="region of interest" description="Disordered" evidence="8">
    <location>
        <begin position="324"/>
        <end position="344"/>
    </location>
</feature>
<evidence type="ECO:0000256" key="7">
    <source>
        <dbReference type="PROSITE-ProRule" id="PRU00473"/>
    </source>
</evidence>
<feature type="transmembrane region" description="Helical" evidence="9">
    <location>
        <begin position="32"/>
        <end position="51"/>
    </location>
</feature>
<dbReference type="SUPFAM" id="SSF103088">
    <property type="entry name" value="OmpA-like"/>
    <property type="match status" value="1"/>
</dbReference>
<reference evidence="11 12" key="1">
    <citation type="submission" date="2020-06" db="EMBL/GenBank/DDBJ databases">
        <title>Description of novel acetic acid bacteria.</title>
        <authorList>
            <person name="Sombolestani A."/>
        </authorList>
    </citation>
    <scope>NUCLEOTIDE SEQUENCE [LARGE SCALE GENOMIC DNA]</scope>
    <source>
        <strain evidence="11 12">LMG 27010</strain>
    </source>
</reference>
<sequence>MARRPGENEKRPIIIRREEAAPSEHHGGSWKIAYADFVTAMMAFFLVMWLINATTEQQRRGIANFFNPLAEAHDNQPPAGGVVSTRISPLIDGTRLVDSKFTAAERKADQRPDRTVMPTGGLDGNDTVSGAGDRVSGEGSDASTMGRHALHVGSEARSLGPRVDVPPAVPRIVPIGGTDGPQWSDPSARADAARAEEGTLRAAAEQIRDAVAQDPAVRQQAGTVSIRVTAQGLEIDIADAQAQSMFDLGSTRPNAHGRALLKSIAPYLARLEGPIAVTGYTDATPYRAGQQSNWTLSTLRAASARDLLQEDGLAEARIDSVSGRADRELARPEAPGDPGNRRIVLTVRRQFPEPSE</sequence>
<dbReference type="Proteomes" id="UP000585665">
    <property type="component" value="Unassembled WGS sequence"/>
</dbReference>
<keyword evidence="5 9" id="KW-1133">Transmembrane helix</keyword>
<dbReference type="Pfam" id="PF00691">
    <property type="entry name" value="OmpA"/>
    <property type="match status" value="1"/>
</dbReference>
<dbReference type="InterPro" id="IPR006665">
    <property type="entry name" value="OmpA-like"/>
</dbReference>
<organism evidence="11 12">
    <name type="scientific">Ameyamaea chiangmaiensis</name>
    <dbReference type="NCBI Taxonomy" id="442969"/>
    <lineage>
        <taxon>Bacteria</taxon>
        <taxon>Pseudomonadati</taxon>
        <taxon>Pseudomonadota</taxon>
        <taxon>Alphaproteobacteria</taxon>
        <taxon>Acetobacterales</taxon>
        <taxon>Acetobacteraceae</taxon>
        <taxon>Ameyamaea</taxon>
    </lineage>
</organism>
<feature type="domain" description="OmpA-like" evidence="10">
    <location>
        <begin position="233"/>
        <end position="351"/>
    </location>
</feature>
<evidence type="ECO:0000256" key="2">
    <source>
        <dbReference type="ARBA" id="ARBA00008914"/>
    </source>
</evidence>
<dbReference type="AlphaFoldDB" id="A0A850P3K8"/>
<comment type="similarity">
    <text evidence="2">Belongs to the MotB family.</text>
</comment>
<dbReference type="PANTHER" id="PTHR30329">
    <property type="entry name" value="STATOR ELEMENT OF FLAGELLAR MOTOR COMPLEX"/>
    <property type="match status" value="1"/>
</dbReference>
<proteinExistence type="inferred from homology"/>
<evidence type="ECO:0000313" key="12">
    <source>
        <dbReference type="Proteomes" id="UP000585665"/>
    </source>
</evidence>
<dbReference type="Pfam" id="PF13677">
    <property type="entry name" value="MotB_plug"/>
    <property type="match status" value="1"/>
</dbReference>
<evidence type="ECO:0000256" key="8">
    <source>
        <dbReference type="SAM" id="MobiDB-lite"/>
    </source>
</evidence>
<evidence type="ECO:0000256" key="4">
    <source>
        <dbReference type="ARBA" id="ARBA00022692"/>
    </source>
</evidence>
<dbReference type="PROSITE" id="PS51123">
    <property type="entry name" value="OMPA_2"/>
    <property type="match status" value="1"/>
</dbReference>
<evidence type="ECO:0000256" key="5">
    <source>
        <dbReference type="ARBA" id="ARBA00022989"/>
    </source>
</evidence>
<dbReference type="CDD" id="cd07185">
    <property type="entry name" value="OmpA_C-like"/>
    <property type="match status" value="1"/>
</dbReference>
<feature type="region of interest" description="Disordered" evidence="8">
    <location>
        <begin position="105"/>
        <end position="145"/>
    </location>
</feature>
<feature type="compositionally biased region" description="Basic and acidic residues" evidence="8">
    <location>
        <begin position="105"/>
        <end position="114"/>
    </location>
</feature>
<comment type="caution">
    <text evidence="11">The sequence shown here is derived from an EMBL/GenBank/DDBJ whole genome shotgun (WGS) entry which is preliminary data.</text>
</comment>
<name>A0A850P3K8_9PROT</name>
<evidence type="ECO:0000313" key="11">
    <source>
        <dbReference type="EMBL" id="NVN39247.1"/>
    </source>
</evidence>
<keyword evidence="12" id="KW-1185">Reference proteome</keyword>
<dbReference type="InterPro" id="IPR036737">
    <property type="entry name" value="OmpA-like_sf"/>
</dbReference>
<accession>A0A850P3K8</accession>
<evidence type="ECO:0000256" key="1">
    <source>
        <dbReference type="ARBA" id="ARBA00004162"/>
    </source>
</evidence>
<evidence type="ECO:0000259" key="10">
    <source>
        <dbReference type="PROSITE" id="PS51123"/>
    </source>
</evidence>
<keyword evidence="4 9" id="KW-0812">Transmembrane</keyword>